<comment type="caution">
    <text evidence="2">The sequence shown here is derived from an EMBL/GenBank/DDBJ whole genome shotgun (WGS) entry which is preliminary data.</text>
</comment>
<dbReference type="EMBL" id="MVGT01003118">
    <property type="protein sequence ID" value="OVA05314.1"/>
    <property type="molecule type" value="Genomic_DNA"/>
</dbReference>
<dbReference type="AlphaFoldDB" id="A0A200Q4C8"/>
<name>A0A200Q4C8_MACCD</name>
<dbReference type="InParanoid" id="A0A200Q4C8"/>
<gene>
    <name evidence="2" type="ORF">BVC80_441g61</name>
</gene>
<feature type="compositionally biased region" description="Basic residues" evidence="1">
    <location>
        <begin position="1"/>
        <end position="22"/>
    </location>
</feature>
<keyword evidence="3" id="KW-1185">Reference proteome</keyword>
<accession>A0A200Q4C8</accession>
<sequence length="86" mass="9800">MKIKAFLHPPKSIKKSLLHHHPPPSPAPLQLNTPNNCQIWDFVLSRNGNKLMRSSYVNTDRISSLLREIRPNTTPLLRLHSSSSKP</sequence>
<evidence type="ECO:0000313" key="2">
    <source>
        <dbReference type="EMBL" id="OVA05314.1"/>
    </source>
</evidence>
<proteinExistence type="predicted"/>
<evidence type="ECO:0000313" key="3">
    <source>
        <dbReference type="Proteomes" id="UP000195402"/>
    </source>
</evidence>
<protein>
    <submittedName>
        <fullName evidence="2">Uncharacterized protein</fullName>
    </submittedName>
</protein>
<evidence type="ECO:0000256" key="1">
    <source>
        <dbReference type="SAM" id="MobiDB-lite"/>
    </source>
</evidence>
<reference evidence="2 3" key="1">
    <citation type="journal article" date="2017" name="Mol. Plant">
        <title>The Genome of Medicinal Plant Macleaya cordata Provides New Insights into Benzylisoquinoline Alkaloids Metabolism.</title>
        <authorList>
            <person name="Liu X."/>
            <person name="Liu Y."/>
            <person name="Huang P."/>
            <person name="Ma Y."/>
            <person name="Qing Z."/>
            <person name="Tang Q."/>
            <person name="Cao H."/>
            <person name="Cheng P."/>
            <person name="Zheng Y."/>
            <person name="Yuan Z."/>
            <person name="Zhou Y."/>
            <person name="Liu J."/>
            <person name="Tang Z."/>
            <person name="Zhuo Y."/>
            <person name="Zhang Y."/>
            <person name="Yu L."/>
            <person name="Huang J."/>
            <person name="Yang P."/>
            <person name="Peng Q."/>
            <person name="Zhang J."/>
            <person name="Jiang W."/>
            <person name="Zhang Z."/>
            <person name="Lin K."/>
            <person name="Ro D.K."/>
            <person name="Chen X."/>
            <person name="Xiong X."/>
            <person name="Shang Y."/>
            <person name="Huang S."/>
            <person name="Zeng J."/>
        </authorList>
    </citation>
    <scope>NUCLEOTIDE SEQUENCE [LARGE SCALE GENOMIC DNA]</scope>
    <source>
        <strain evidence="3">cv. BLH2017</strain>
        <tissue evidence="2">Root</tissue>
    </source>
</reference>
<organism evidence="2 3">
    <name type="scientific">Macleaya cordata</name>
    <name type="common">Five-seeded plume-poppy</name>
    <name type="synonym">Bocconia cordata</name>
    <dbReference type="NCBI Taxonomy" id="56857"/>
    <lineage>
        <taxon>Eukaryota</taxon>
        <taxon>Viridiplantae</taxon>
        <taxon>Streptophyta</taxon>
        <taxon>Embryophyta</taxon>
        <taxon>Tracheophyta</taxon>
        <taxon>Spermatophyta</taxon>
        <taxon>Magnoliopsida</taxon>
        <taxon>Ranunculales</taxon>
        <taxon>Papaveraceae</taxon>
        <taxon>Papaveroideae</taxon>
        <taxon>Macleaya</taxon>
    </lineage>
</organism>
<dbReference type="Proteomes" id="UP000195402">
    <property type="component" value="Unassembled WGS sequence"/>
</dbReference>
<feature type="region of interest" description="Disordered" evidence="1">
    <location>
        <begin position="1"/>
        <end position="32"/>
    </location>
</feature>